<proteinExistence type="predicted"/>
<dbReference type="EMBL" id="CP114413">
    <property type="protein sequence ID" value="WAZ19500.1"/>
    <property type="molecule type" value="Genomic_DNA"/>
</dbReference>
<keyword evidence="1" id="KW-0812">Transmembrane</keyword>
<keyword evidence="3" id="KW-1185">Reference proteome</keyword>
<evidence type="ECO:0000256" key="1">
    <source>
        <dbReference type="SAM" id="Phobius"/>
    </source>
</evidence>
<evidence type="ECO:0000313" key="2">
    <source>
        <dbReference type="EMBL" id="WAZ19500.1"/>
    </source>
</evidence>
<organism evidence="2 3">
    <name type="scientific">Streptomyces cinnabarinus</name>
    <dbReference type="NCBI Taxonomy" id="67287"/>
    <lineage>
        <taxon>Bacteria</taxon>
        <taxon>Bacillati</taxon>
        <taxon>Actinomycetota</taxon>
        <taxon>Actinomycetes</taxon>
        <taxon>Kitasatosporales</taxon>
        <taxon>Streptomycetaceae</taxon>
        <taxon>Streptomyces</taxon>
    </lineage>
</organism>
<accession>A0ABY7K4S2</accession>
<dbReference type="PANTHER" id="PTHR42305">
    <property type="entry name" value="MEMBRANE PROTEIN RV1733C-RELATED"/>
    <property type="match status" value="1"/>
</dbReference>
<feature type="transmembrane region" description="Helical" evidence="1">
    <location>
        <begin position="29"/>
        <end position="51"/>
    </location>
</feature>
<protein>
    <recommendedName>
        <fullName evidence="4">Integral membrane protein</fullName>
    </recommendedName>
</protein>
<evidence type="ECO:0000313" key="3">
    <source>
        <dbReference type="Proteomes" id="UP001164439"/>
    </source>
</evidence>
<evidence type="ECO:0008006" key="4">
    <source>
        <dbReference type="Google" id="ProtNLM"/>
    </source>
</evidence>
<reference evidence="2" key="1">
    <citation type="submission" date="2022-12" db="EMBL/GenBank/DDBJ databases">
        <authorList>
            <person name="Ruckert C."/>
            <person name="Busche T."/>
            <person name="Kalinowski J."/>
            <person name="Wittmann C."/>
        </authorList>
    </citation>
    <scope>NUCLEOTIDE SEQUENCE</scope>
    <source>
        <strain evidence="2">DSM 40467</strain>
    </source>
</reference>
<dbReference type="Proteomes" id="UP001164439">
    <property type="component" value="Chromosome"/>
</dbReference>
<name>A0ABY7K4S2_9ACTN</name>
<dbReference type="InterPro" id="IPR039708">
    <property type="entry name" value="MT1774/Rv1733c-like"/>
</dbReference>
<keyword evidence="1" id="KW-1133">Transmembrane helix</keyword>
<keyword evidence="1" id="KW-0472">Membrane</keyword>
<gene>
    <name evidence="2" type="ORF">STRCI_000555</name>
</gene>
<sequence length="197" mass="21697">MRRTSGPRVRRVWWWRWRRNDLRRRSDRVEAWIVLIGWILALVGGLCAALVTRAAVADGLAERRAQADPVAAVITENAPRTPSADDLSDGSVWAEVRWTDSSGDTRTGLAKVEPGREAGSSVTVWTRDGDELVAAPPSTTQARFESALLGAWAGLAAAGAAVGCGRLARKGLDRRRVQDWETEWASVGPRWRRRMNG</sequence>
<feature type="transmembrane region" description="Helical" evidence="1">
    <location>
        <begin position="147"/>
        <end position="168"/>
    </location>
</feature>
<dbReference type="PANTHER" id="PTHR42305:SF1">
    <property type="entry name" value="MEMBRANE PROTEIN RV1733C-RELATED"/>
    <property type="match status" value="1"/>
</dbReference>
<dbReference type="RefSeq" id="WP_269657188.1">
    <property type="nucleotide sequence ID" value="NZ_CP114413.1"/>
</dbReference>